<comment type="function">
    <text evidence="6">Involved in regulation of actin and microtubule organization. Part of a WAVE complex that activates the Arp2/3 complex. As component of the WAVE1 complex, required for BDNF-NTRK2 endocytic trafficking and signaling from early endosomes.</text>
</comment>
<dbReference type="PANTHER" id="PTHR33668">
    <property type="entry name" value="PROTEIN BRICK1"/>
    <property type="match status" value="1"/>
</dbReference>
<evidence type="ECO:0000256" key="2">
    <source>
        <dbReference type="ARBA" id="ARBA00005620"/>
    </source>
</evidence>
<evidence type="ECO:0000313" key="10">
    <source>
        <dbReference type="RefSeq" id="XP_030875826.1"/>
    </source>
</evidence>
<proteinExistence type="inferred from homology"/>
<name>A0A7F8Q5N4_LEPWE</name>
<evidence type="ECO:0000256" key="8">
    <source>
        <dbReference type="ARBA" id="ARBA00068622"/>
    </source>
</evidence>
<evidence type="ECO:0000256" key="4">
    <source>
        <dbReference type="ARBA" id="ARBA00023054"/>
    </source>
</evidence>
<evidence type="ECO:0000256" key="6">
    <source>
        <dbReference type="ARBA" id="ARBA00055269"/>
    </source>
</evidence>
<evidence type="ECO:0000256" key="1">
    <source>
        <dbReference type="ARBA" id="ARBA00004245"/>
    </source>
</evidence>
<accession>A0A7F8Q5N4</accession>
<evidence type="ECO:0000256" key="7">
    <source>
        <dbReference type="ARBA" id="ARBA00065446"/>
    </source>
</evidence>
<dbReference type="InterPro" id="IPR033378">
    <property type="entry name" value="BRICK1"/>
</dbReference>
<comment type="subunit">
    <text evidence="7">Homotrimer when in free form. Directly interacts with WASF2. Component of the WAVE1 complex composed of ABI2, CYFIP1 or CYFIP2, BRK1, NCKAP1 and WASF1/WAVE1. Within the complex, a heterodimer containing NCKAP1 and CYFIP1 interacts with a heterotrimer formed by WAVE1, ABI2 and BRK1.</text>
</comment>
<protein>
    <recommendedName>
        <fullName evidence="8">Protein BRICK1</fullName>
    </recommendedName>
</protein>
<evidence type="ECO:0000313" key="9">
    <source>
        <dbReference type="Proteomes" id="UP000245341"/>
    </source>
</evidence>
<dbReference type="KEGG" id="lww:115937621"/>
<dbReference type="GO" id="GO:0031209">
    <property type="term" value="C:SCAR complex"/>
    <property type="evidence" value="ECO:0007669"/>
    <property type="project" value="InterPro"/>
</dbReference>
<dbReference type="GeneID" id="115937621"/>
<keyword evidence="4" id="KW-0175">Coiled coil</keyword>
<gene>
    <name evidence="10" type="primary">LOC115937621</name>
</gene>
<dbReference type="GO" id="GO:0044877">
    <property type="term" value="F:protein-containing complex binding"/>
    <property type="evidence" value="ECO:0007669"/>
    <property type="project" value="InterPro"/>
</dbReference>
<sequence>MAGQEDPVQWEIHQDWANWEYIGVITSSIKKIADFLNSFDMSCCSRLATLNEKLTALEQRIEYIEAQVTKGKTLTWNYTMLLLGSCFTEYRPTWERPQQPQLLPLSLKSNRPYPCFSFFKSVAFGLCRVHRCVMWHVGRRPGELLEPTLGILSF</sequence>
<reference evidence="10" key="1">
    <citation type="submission" date="2025-08" db="UniProtKB">
        <authorList>
            <consortium name="RefSeq"/>
        </authorList>
    </citation>
    <scope>IDENTIFICATION</scope>
    <source>
        <tissue evidence="10">Liver</tissue>
    </source>
</reference>
<organism evidence="9 10">
    <name type="scientific">Leptonychotes weddellii</name>
    <name type="common">Weddell seal</name>
    <name type="synonym">Otaria weddellii</name>
    <dbReference type="NCBI Taxonomy" id="9713"/>
    <lineage>
        <taxon>Eukaryota</taxon>
        <taxon>Metazoa</taxon>
        <taxon>Chordata</taxon>
        <taxon>Craniata</taxon>
        <taxon>Vertebrata</taxon>
        <taxon>Euteleostomi</taxon>
        <taxon>Mammalia</taxon>
        <taxon>Eutheria</taxon>
        <taxon>Laurasiatheria</taxon>
        <taxon>Carnivora</taxon>
        <taxon>Caniformia</taxon>
        <taxon>Pinnipedia</taxon>
        <taxon>Phocidae</taxon>
        <taxon>Monachinae</taxon>
        <taxon>Lobodontini</taxon>
        <taxon>Leptonychotes</taxon>
    </lineage>
</organism>
<evidence type="ECO:0000256" key="3">
    <source>
        <dbReference type="ARBA" id="ARBA00022490"/>
    </source>
</evidence>
<dbReference type="GO" id="GO:0008064">
    <property type="term" value="P:regulation of actin polymerization or depolymerization"/>
    <property type="evidence" value="ECO:0007669"/>
    <property type="project" value="TreeGrafter"/>
</dbReference>
<dbReference type="FunFam" id="1.20.5.110:FF:000017">
    <property type="entry name" value="BRICK1, SCAR/WAVE actin-nucleating complex subunit"/>
    <property type="match status" value="1"/>
</dbReference>
<evidence type="ECO:0000256" key="5">
    <source>
        <dbReference type="ARBA" id="ARBA00023212"/>
    </source>
</evidence>
<dbReference type="OrthoDB" id="1883432at2759"/>
<dbReference type="GO" id="GO:0005856">
    <property type="term" value="C:cytoskeleton"/>
    <property type="evidence" value="ECO:0007669"/>
    <property type="project" value="UniProtKB-SubCell"/>
</dbReference>
<dbReference type="GO" id="GO:0007015">
    <property type="term" value="P:actin filament organization"/>
    <property type="evidence" value="ECO:0007669"/>
    <property type="project" value="InterPro"/>
</dbReference>
<keyword evidence="3" id="KW-0963">Cytoplasm</keyword>
<dbReference type="AlphaFoldDB" id="A0A7F8Q5N4"/>
<comment type="subcellular location">
    <subcellularLocation>
        <location evidence="1">Cytoplasm</location>
        <location evidence="1">Cytoskeleton</location>
    </subcellularLocation>
</comment>
<dbReference type="PANTHER" id="PTHR33668:SF1">
    <property type="entry name" value="PROTEIN BRICK1"/>
    <property type="match status" value="1"/>
</dbReference>
<dbReference type="Gene3D" id="1.20.5.110">
    <property type="match status" value="1"/>
</dbReference>
<comment type="similarity">
    <text evidence="2">Belongs to the BRK1 family.</text>
</comment>
<keyword evidence="9" id="KW-1185">Reference proteome</keyword>
<dbReference type="GO" id="GO:0048870">
    <property type="term" value="P:cell motility"/>
    <property type="evidence" value="ECO:0007669"/>
    <property type="project" value="TreeGrafter"/>
</dbReference>
<dbReference type="RefSeq" id="XP_030875826.1">
    <property type="nucleotide sequence ID" value="XM_031019966.1"/>
</dbReference>
<keyword evidence="5" id="KW-0206">Cytoskeleton</keyword>
<dbReference type="Proteomes" id="UP000245341">
    <property type="component" value="Unplaced"/>
</dbReference>